<organism evidence="2 3">
    <name type="scientific">Pleuronectes platessa</name>
    <name type="common">European plaice</name>
    <dbReference type="NCBI Taxonomy" id="8262"/>
    <lineage>
        <taxon>Eukaryota</taxon>
        <taxon>Metazoa</taxon>
        <taxon>Chordata</taxon>
        <taxon>Craniata</taxon>
        <taxon>Vertebrata</taxon>
        <taxon>Euteleostomi</taxon>
        <taxon>Actinopterygii</taxon>
        <taxon>Neopterygii</taxon>
        <taxon>Teleostei</taxon>
        <taxon>Neoteleostei</taxon>
        <taxon>Acanthomorphata</taxon>
        <taxon>Carangaria</taxon>
        <taxon>Pleuronectiformes</taxon>
        <taxon>Pleuronectoidei</taxon>
        <taxon>Pleuronectidae</taxon>
        <taxon>Pleuronectes</taxon>
    </lineage>
</organism>
<dbReference type="EMBL" id="CADEAL010003593">
    <property type="protein sequence ID" value="CAB1445262.1"/>
    <property type="molecule type" value="Genomic_DNA"/>
</dbReference>
<keyword evidence="3" id="KW-1185">Reference proteome</keyword>
<feature type="non-terminal residue" evidence="2">
    <location>
        <position position="141"/>
    </location>
</feature>
<evidence type="ECO:0000256" key="1">
    <source>
        <dbReference type="SAM" id="MobiDB-lite"/>
    </source>
</evidence>
<feature type="region of interest" description="Disordered" evidence="1">
    <location>
        <begin position="107"/>
        <end position="126"/>
    </location>
</feature>
<feature type="compositionally biased region" description="Basic and acidic residues" evidence="1">
    <location>
        <begin position="107"/>
        <end position="116"/>
    </location>
</feature>
<feature type="compositionally biased region" description="Polar residues" evidence="1">
    <location>
        <begin position="117"/>
        <end position="126"/>
    </location>
</feature>
<evidence type="ECO:0000313" key="2">
    <source>
        <dbReference type="EMBL" id="CAB1445262.1"/>
    </source>
</evidence>
<protein>
    <submittedName>
        <fullName evidence="2">Uncharacterized protein</fullName>
    </submittedName>
</protein>
<reference evidence="2" key="1">
    <citation type="submission" date="2020-03" db="EMBL/GenBank/DDBJ databases">
        <authorList>
            <person name="Weist P."/>
        </authorList>
    </citation>
    <scope>NUCLEOTIDE SEQUENCE</scope>
</reference>
<proteinExistence type="predicted"/>
<dbReference type="AlphaFoldDB" id="A0A9N7V995"/>
<comment type="caution">
    <text evidence="2">The sequence shown here is derived from an EMBL/GenBank/DDBJ whole genome shotgun (WGS) entry which is preliminary data.</text>
</comment>
<sequence>MPPHLTVLRTSSCGVHHRGAHIILHSLLFFILHHLSAHIILRRTSSPHIIVQRTSSCGAYHHHRTSSCYAYHHHRTSLCGAHHPAAHIVLQRTSSCGTNHPAVHIEGGGDKIEQTSRRNGNFSRSVYRTGSSSFHPVVSAP</sequence>
<dbReference type="Proteomes" id="UP001153269">
    <property type="component" value="Unassembled WGS sequence"/>
</dbReference>
<evidence type="ECO:0000313" key="3">
    <source>
        <dbReference type="Proteomes" id="UP001153269"/>
    </source>
</evidence>
<accession>A0A9N7V995</accession>
<gene>
    <name evidence="2" type="ORF">PLEPLA_LOCUS32993</name>
</gene>
<name>A0A9N7V995_PLEPL</name>